<evidence type="ECO:0000256" key="3">
    <source>
        <dbReference type="ARBA" id="ARBA00023002"/>
    </source>
</evidence>
<keyword evidence="4" id="KW-0520">NAD</keyword>
<comment type="caution">
    <text evidence="8">The sequence shown here is derived from an EMBL/GenBank/DDBJ whole genome shotgun (WGS) entry which is preliminary data.</text>
</comment>
<protein>
    <submittedName>
        <fullName evidence="8">Uncharacterized protein</fullName>
    </submittedName>
</protein>
<dbReference type="AlphaFoldDB" id="A0A9D2DSE7"/>
<gene>
    <name evidence="8" type="ORF">IAA21_06055</name>
</gene>
<dbReference type="InterPro" id="IPR029752">
    <property type="entry name" value="D-isomer_DH_CS1"/>
</dbReference>
<evidence type="ECO:0000256" key="4">
    <source>
        <dbReference type="ARBA" id="ARBA00023027"/>
    </source>
</evidence>
<dbReference type="GO" id="GO:0016616">
    <property type="term" value="F:oxidoreductase activity, acting on the CH-OH group of donors, NAD or NADP as acceptor"/>
    <property type="evidence" value="ECO:0007669"/>
    <property type="project" value="InterPro"/>
</dbReference>
<dbReference type="Pfam" id="PF00389">
    <property type="entry name" value="2-Hacid_dh"/>
    <property type="match status" value="1"/>
</dbReference>
<dbReference type="InterPro" id="IPR050857">
    <property type="entry name" value="D-2-hydroxyacid_DH"/>
</dbReference>
<dbReference type="InterPro" id="IPR006139">
    <property type="entry name" value="D-isomer_2_OHA_DH_cat_dom"/>
</dbReference>
<reference evidence="8" key="2">
    <citation type="submission" date="2021-04" db="EMBL/GenBank/DDBJ databases">
        <authorList>
            <person name="Gilroy R."/>
        </authorList>
    </citation>
    <scope>NUCLEOTIDE SEQUENCE</scope>
    <source>
        <strain evidence="8">14324</strain>
    </source>
</reference>
<dbReference type="PANTHER" id="PTHR42789:SF1">
    <property type="entry name" value="D-ISOMER SPECIFIC 2-HYDROXYACID DEHYDROGENASE FAMILY PROTEIN (AFU_ORTHOLOGUE AFUA_6G10090)"/>
    <property type="match status" value="1"/>
</dbReference>
<dbReference type="Proteomes" id="UP000824041">
    <property type="component" value="Unassembled WGS sequence"/>
</dbReference>
<dbReference type="SUPFAM" id="SSF52283">
    <property type="entry name" value="Formate/glycerate dehydrogenase catalytic domain-like"/>
    <property type="match status" value="1"/>
</dbReference>
<proteinExistence type="inferred from homology"/>
<evidence type="ECO:0000256" key="5">
    <source>
        <dbReference type="RuleBase" id="RU003719"/>
    </source>
</evidence>
<feature type="domain" description="D-isomer specific 2-hydroxyacid dehydrogenase catalytic" evidence="6">
    <location>
        <begin position="28"/>
        <end position="319"/>
    </location>
</feature>
<dbReference type="InterPro" id="IPR036291">
    <property type="entry name" value="NAD(P)-bd_dom_sf"/>
</dbReference>
<evidence type="ECO:0000259" key="6">
    <source>
        <dbReference type="Pfam" id="PF00389"/>
    </source>
</evidence>
<evidence type="ECO:0000256" key="2">
    <source>
        <dbReference type="ARBA" id="ARBA00022605"/>
    </source>
</evidence>
<dbReference type="Gene3D" id="3.40.50.720">
    <property type="entry name" value="NAD(P)-binding Rossmann-like Domain"/>
    <property type="match status" value="2"/>
</dbReference>
<dbReference type="Pfam" id="PF02826">
    <property type="entry name" value="2-Hacid_dh_C"/>
    <property type="match status" value="1"/>
</dbReference>
<evidence type="ECO:0000256" key="1">
    <source>
        <dbReference type="ARBA" id="ARBA00005854"/>
    </source>
</evidence>
<evidence type="ECO:0000259" key="7">
    <source>
        <dbReference type="Pfam" id="PF02826"/>
    </source>
</evidence>
<name>A0A9D2DSE7_9FIRM</name>
<evidence type="ECO:0000313" key="9">
    <source>
        <dbReference type="Proteomes" id="UP000824041"/>
    </source>
</evidence>
<keyword evidence="3 5" id="KW-0560">Oxidoreductase</keyword>
<dbReference type="FunFam" id="3.40.50.720:FF:000203">
    <property type="entry name" value="D-3-phosphoglycerate dehydrogenase (SerA)"/>
    <property type="match status" value="1"/>
</dbReference>
<evidence type="ECO:0000313" key="8">
    <source>
        <dbReference type="EMBL" id="HIZ22347.1"/>
    </source>
</evidence>
<feature type="domain" description="D-isomer specific 2-hydroxyacid dehydrogenase NAD-binding" evidence="7">
    <location>
        <begin position="109"/>
        <end position="287"/>
    </location>
</feature>
<dbReference type="EMBL" id="DXBU01000088">
    <property type="protein sequence ID" value="HIZ22347.1"/>
    <property type="molecule type" value="Genomic_DNA"/>
</dbReference>
<accession>A0A9D2DSE7</accession>
<sequence length="323" mass="36487">MKKLLITGWIPEDIIKDYDKTFSITMPDQKKNNFSLEEVMEMLPEYDGLFTLSAFPFRKNLIDLGVNLKAVANFGVGYDNIDWEYCSEKGIFVLNTPSSVTEPTAELTIGLILAVTKGIVLYDRDLRKTRQCRTPAFFDRDLLLSGKTIGIIGYGRIGQAVGKKAQGLGMKVMYHNRHRKSPEEEKRLGAVYGSFEEVLEKADIISCHIPYTRENHHLFNREAFRRMKPTAYFINAARGPVMCEADLVTALKEKWIRGAASDVFEFEPDVSRELADMENVVITPHIGTNILEARKAMAREALNGLAGLFQGKKPVNVVNKELF</sequence>
<dbReference type="SUPFAM" id="SSF51735">
    <property type="entry name" value="NAD(P)-binding Rossmann-fold domains"/>
    <property type="match status" value="1"/>
</dbReference>
<dbReference type="GO" id="GO:0051287">
    <property type="term" value="F:NAD binding"/>
    <property type="evidence" value="ECO:0007669"/>
    <property type="project" value="InterPro"/>
</dbReference>
<dbReference type="PROSITE" id="PS00065">
    <property type="entry name" value="D_2_HYDROXYACID_DH_1"/>
    <property type="match status" value="1"/>
</dbReference>
<keyword evidence="2" id="KW-0028">Amino-acid biosynthesis</keyword>
<dbReference type="GO" id="GO:0008652">
    <property type="term" value="P:amino acid biosynthetic process"/>
    <property type="evidence" value="ECO:0007669"/>
    <property type="project" value="UniProtKB-KW"/>
</dbReference>
<organism evidence="8 9">
    <name type="scientific">Candidatus Blautia faecigallinarum</name>
    <dbReference type="NCBI Taxonomy" id="2838488"/>
    <lineage>
        <taxon>Bacteria</taxon>
        <taxon>Bacillati</taxon>
        <taxon>Bacillota</taxon>
        <taxon>Clostridia</taxon>
        <taxon>Lachnospirales</taxon>
        <taxon>Lachnospiraceae</taxon>
        <taxon>Blautia</taxon>
    </lineage>
</organism>
<dbReference type="InterPro" id="IPR006140">
    <property type="entry name" value="D-isomer_DH_NAD-bd"/>
</dbReference>
<reference evidence="8" key="1">
    <citation type="journal article" date="2021" name="PeerJ">
        <title>Extensive microbial diversity within the chicken gut microbiome revealed by metagenomics and culture.</title>
        <authorList>
            <person name="Gilroy R."/>
            <person name="Ravi A."/>
            <person name="Getino M."/>
            <person name="Pursley I."/>
            <person name="Horton D.L."/>
            <person name="Alikhan N.F."/>
            <person name="Baker D."/>
            <person name="Gharbi K."/>
            <person name="Hall N."/>
            <person name="Watson M."/>
            <person name="Adriaenssens E.M."/>
            <person name="Foster-Nyarko E."/>
            <person name="Jarju S."/>
            <person name="Secka A."/>
            <person name="Antonio M."/>
            <person name="Oren A."/>
            <person name="Chaudhuri R.R."/>
            <person name="La Ragione R."/>
            <person name="Hildebrand F."/>
            <person name="Pallen M.J."/>
        </authorList>
    </citation>
    <scope>NUCLEOTIDE SEQUENCE</scope>
    <source>
        <strain evidence="8">14324</strain>
    </source>
</reference>
<dbReference type="PANTHER" id="PTHR42789">
    <property type="entry name" value="D-ISOMER SPECIFIC 2-HYDROXYACID DEHYDROGENASE FAMILY PROTEIN (AFU_ORTHOLOGUE AFUA_6G10090)"/>
    <property type="match status" value="1"/>
</dbReference>
<comment type="similarity">
    <text evidence="1 5">Belongs to the D-isomer specific 2-hydroxyacid dehydrogenase family.</text>
</comment>